<dbReference type="AlphaFoldDB" id="A0A5C4ND70"/>
<evidence type="ECO:0000313" key="2">
    <source>
        <dbReference type="EMBL" id="TNC66288.1"/>
    </source>
</evidence>
<dbReference type="PANTHER" id="PTHR38011:SF2">
    <property type="entry name" value="BIFUNCTIONAL DEAMINASE-REDUCTASE DOMAIN PROTEIN"/>
    <property type="match status" value="1"/>
</dbReference>
<dbReference type="RefSeq" id="WP_139082875.1">
    <property type="nucleotide sequence ID" value="NZ_VDFV01000034.1"/>
</dbReference>
<dbReference type="GO" id="GO:0008703">
    <property type="term" value="F:5-amino-6-(5-phosphoribosylamino)uracil reductase activity"/>
    <property type="evidence" value="ECO:0007669"/>
    <property type="project" value="InterPro"/>
</dbReference>
<dbReference type="Pfam" id="PF01872">
    <property type="entry name" value="RibD_C"/>
    <property type="match status" value="1"/>
</dbReference>
<dbReference type="Proteomes" id="UP000305709">
    <property type="component" value="Unassembled WGS sequence"/>
</dbReference>
<evidence type="ECO:0000259" key="1">
    <source>
        <dbReference type="Pfam" id="PF01872"/>
    </source>
</evidence>
<dbReference type="GO" id="GO:0009231">
    <property type="term" value="P:riboflavin biosynthetic process"/>
    <property type="evidence" value="ECO:0007669"/>
    <property type="project" value="InterPro"/>
</dbReference>
<accession>A0A5C4ND70</accession>
<gene>
    <name evidence="2" type="ORF">FHG71_16895</name>
</gene>
<dbReference type="EMBL" id="VDFV01000034">
    <property type="protein sequence ID" value="TNC66288.1"/>
    <property type="molecule type" value="Genomic_DNA"/>
</dbReference>
<sequence>MRLILMSFLTLDGVYQGPGSPDEDRSDGFERGGWLVPFVDAAFEEQATAWTAIATAFLFGHRTYDAFAAVWPTITDPADRNAAQLNSRPKFVVATTPVEQSWTPVTVIDRDLESQVSALKASGDGELQVHGSGRLGRTLLAAGLVDELRLVTAPVILGQGRRLFGDTAGPLGFQLLSSQTTPAGLQLCRYGFKGAAGAGAYVRGVTDRAFETAAGGS</sequence>
<dbReference type="OrthoDB" id="7342392at2"/>
<dbReference type="Gene3D" id="3.40.430.10">
    <property type="entry name" value="Dihydrofolate Reductase, subunit A"/>
    <property type="match status" value="1"/>
</dbReference>
<keyword evidence="3" id="KW-1185">Reference proteome</keyword>
<protein>
    <submittedName>
        <fullName evidence="2">Dihydrofolate reductase</fullName>
    </submittedName>
</protein>
<feature type="domain" description="Bacterial bifunctional deaminase-reductase C-terminal" evidence="1">
    <location>
        <begin position="3"/>
        <end position="186"/>
    </location>
</feature>
<comment type="caution">
    <text evidence="2">The sequence shown here is derived from an EMBL/GenBank/DDBJ whole genome shotgun (WGS) entry which is preliminary data.</text>
</comment>
<dbReference type="InterPro" id="IPR024072">
    <property type="entry name" value="DHFR-like_dom_sf"/>
</dbReference>
<dbReference type="SUPFAM" id="SSF53597">
    <property type="entry name" value="Dihydrofolate reductase-like"/>
    <property type="match status" value="1"/>
</dbReference>
<proteinExistence type="predicted"/>
<dbReference type="InterPro" id="IPR050765">
    <property type="entry name" value="Riboflavin_Biosynth_HTPR"/>
</dbReference>
<name>A0A5C4ND70_9RHOB</name>
<organism evidence="2 3">
    <name type="scientific">Rubellimicrobium roseum</name>
    <dbReference type="NCBI Taxonomy" id="687525"/>
    <lineage>
        <taxon>Bacteria</taxon>
        <taxon>Pseudomonadati</taxon>
        <taxon>Pseudomonadota</taxon>
        <taxon>Alphaproteobacteria</taxon>
        <taxon>Rhodobacterales</taxon>
        <taxon>Roseobacteraceae</taxon>
        <taxon>Rubellimicrobium</taxon>
    </lineage>
</organism>
<dbReference type="PANTHER" id="PTHR38011">
    <property type="entry name" value="DIHYDROFOLATE REDUCTASE FAMILY PROTEIN (AFU_ORTHOLOGUE AFUA_8G06820)"/>
    <property type="match status" value="1"/>
</dbReference>
<dbReference type="InterPro" id="IPR002734">
    <property type="entry name" value="RibDG_C"/>
</dbReference>
<reference evidence="2 3" key="1">
    <citation type="submission" date="2019-06" db="EMBL/GenBank/DDBJ databases">
        <authorList>
            <person name="Jiang L."/>
        </authorList>
    </citation>
    <scope>NUCLEOTIDE SEQUENCE [LARGE SCALE GENOMIC DNA]</scope>
    <source>
        <strain evidence="2 3">YIM 48858</strain>
    </source>
</reference>
<evidence type="ECO:0000313" key="3">
    <source>
        <dbReference type="Proteomes" id="UP000305709"/>
    </source>
</evidence>